<dbReference type="EMBL" id="JBHSKD010000008">
    <property type="protein sequence ID" value="MFC5176685.1"/>
    <property type="molecule type" value="Genomic_DNA"/>
</dbReference>
<evidence type="ECO:0000313" key="1">
    <source>
        <dbReference type="EMBL" id="MFC5176685.1"/>
    </source>
</evidence>
<dbReference type="Proteomes" id="UP001596087">
    <property type="component" value="Unassembled WGS sequence"/>
</dbReference>
<protein>
    <recommendedName>
        <fullName evidence="3">GTPase</fullName>
    </recommendedName>
</protein>
<reference evidence="2" key="1">
    <citation type="journal article" date="2019" name="Int. J. Syst. Evol. Microbiol.">
        <title>The Global Catalogue of Microorganisms (GCM) 10K type strain sequencing project: providing services to taxonomists for standard genome sequencing and annotation.</title>
        <authorList>
            <consortium name="The Broad Institute Genomics Platform"/>
            <consortium name="The Broad Institute Genome Sequencing Center for Infectious Disease"/>
            <person name="Wu L."/>
            <person name="Ma J."/>
        </authorList>
    </citation>
    <scope>NUCLEOTIDE SEQUENCE [LARGE SCALE GENOMIC DNA]</scope>
    <source>
        <strain evidence="2">DFY41</strain>
    </source>
</reference>
<evidence type="ECO:0008006" key="3">
    <source>
        <dbReference type="Google" id="ProtNLM"/>
    </source>
</evidence>
<keyword evidence="2" id="KW-1185">Reference proteome</keyword>
<accession>A0ABW0BHW1</accession>
<proteinExistence type="predicted"/>
<evidence type="ECO:0000313" key="2">
    <source>
        <dbReference type="Proteomes" id="UP001596087"/>
    </source>
</evidence>
<sequence length="127" mass="13264">MPPSVIRVLGVYDADGGVRGELAYVVGKVLGRRHCSLCDVTHSPVRRRRGWDALVTTLGVPVRVAHRNELGAAEADAAHAAGLPVLLGERADGSFTVLVDATALEEAHGSVDVVGRLLRSALADPPA</sequence>
<gene>
    <name evidence="1" type="ORF">ACFPGP_08370</name>
</gene>
<name>A0ABW0BHW1_9ACTN</name>
<comment type="caution">
    <text evidence="1">The sequence shown here is derived from an EMBL/GenBank/DDBJ whole genome shotgun (WGS) entry which is preliminary data.</text>
</comment>
<organism evidence="1 2">
    <name type="scientific">Nocardioides taihuensis</name>
    <dbReference type="NCBI Taxonomy" id="1835606"/>
    <lineage>
        <taxon>Bacteria</taxon>
        <taxon>Bacillati</taxon>
        <taxon>Actinomycetota</taxon>
        <taxon>Actinomycetes</taxon>
        <taxon>Propionibacteriales</taxon>
        <taxon>Nocardioidaceae</taxon>
        <taxon>Nocardioides</taxon>
    </lineage>
</organism>
<dbReference type="RefSeq" id="WP_378589172.1">
    <property type="nucleotide sequence ID" value="NZ_JBHSKD010000008.1"/>
</dbReference>